<dbReference type="Proteomes" id="UP000198571">
    <property type="component" value="Unassembled WGS sequence"/>
</dbReference>
<dbReference type="PROSITE" id="PS50035">
    <property type="entry name" value="PLD"/>
    <property type="match status" value="1"/>
</dbReference>
<protein>
    <submittedName>
        <fullName evidence="4">Superfamily II DNA or RNA helicase</fullName>
    </submittedName>
</protein>
<accession>A0A1H9UU77</accession>
<keyword evidence="4" id="KW-0378">Hydrolase</keyword>
<dbReference type="InterPro" id="IPR001736">
    <property type="entry name" value="PLipase_D/transphosphatidylase"/>
</dbReference>
<evidence type="ECO:0000313" key="5">
    <source>
        <dbReference type="Proteomes" id="UP000198571"/>
    </source>
</evidence>
<dbReference type="SUPFAM" id="SSF56024">
    <property type="entry name" value="Phospholipase D/nuclease"/>
    <property type="match status" value="1"/>
</dbReference>
<keyword evidence="4" id="KW-0547">Nucleotide-binding</keyword>
<dbReference type="RefSeq" id="WP_093052143.1">
    <property type="nucleotide sequence ID" value="NZ_FOGT01000008.1"/>
</dbReference>
<dbReference type="CDD" id="cd18032">
    <property type="entry name" value="DEXHc_RE_I_III_res"/>
    <property type="match status" value="1"/>
</dbReference>
<name>A0A1H9UU77_9BACI</name>
<dbReference type="InterPro" id="IPR025202">
    <property type="entry name" value="PLD-like_dom"/>
</dbReference>
<dbReference type="SUPFAM" id="SSF52540">
    <property type="entry name" value="P-loop containing nucleoside triphosphate hydrolases"/>
    <property type="match status" value="1"/>
</dbReference>
<sequence>MSDVKLITSQLIKDLLQKIEYANTIYILVSFSMKTGVDLLAPALKRAAERGADIKICSGDYMYVTQPEALKNLIHIHPGIEVRLWRSDGKSFHPKAYLIENGDASTLYVGSSNLSASAMTSGVEWNLAVSSKAAQETIDEARDKFMKLFYHEQTLPLNEQTLKRYEDEYERSHQKLPDFARWWTKEDEKALMVGGDRQEETSVVADPPGSYTTNIQPRGPQVNALNSLTDTMEEGYDKAMVVMATGLGKTYLAAFFARHFSRVLFIAHREEILFQAKQSFQHVLPEKSCGIINGKLKESHTDHVFASIFTLASDKHLTSFKRDEFDLIIVDEFHHAAANSYSRALDYFQPKFLLGLTATPDRMDGKDVFALCQGNVAFQMHFLEAIQIGWLAPFHYYGVYDDTDYSQVTWLGTRYDQEELLAKQLKEEMAEKIYQAWLEHRQSRTLAFGSSIRQIKFLADYFRRKGVRAVDLHSETQGISRKEAIDQITAGKIDIIFTVDLFNEGTDIPALDTLLFVRPTESLTIFTQQIGRGLRLSKNKEHCVVIDLIGNYRNADLKLGLLDTRSEEKREKSREVVPSVPASCTINMDLQVVNLLKEIKKKQQPRKQKILMEYERVKEELGYRPTYLQFHRLGYENSQAVKQEFKSYIGFLNWAGELSEEEQEAFQEGEAWLAEAEKTAMSKSYKMVVLQYMLNRGPEDWLKPVTPEEVAPYFYDYLTSKEYRRRIDFINKDKMNWTAEDMDKVAKLIARMPMTKFGGSTTFDGKIFKLDLNFSREAKKYIHKWTEEICEYRMESYFEKKAENMESSL</sequence>
<dbReference type="GO" id="GO:0016787">
    <property type="term" value="F:hydrolase activity"/>
    <property type="evidence" value="ECO:0007669"/>
    <property type="project" value="InterPro"/>
</dbReference>
<dbReference type="PROSITE" id="PS51192">
    <property type="entry name" value="HELICASE_ATP_BIND_1"/>
    <property type="match status" value="1"/>
</dbReference>
<keyword evidence="5" id="KW-1185">Reference proteome</keyword>
<dbReference type="EMBL" id="FOGT01000008">
    <property type="protein sequence ID" value="SES12891.1"/>
    <property type="molecule type" value="Genomic_DNA"/>
</dbReference>
<feature type="domain" description="PLD phosphodiesterase" evidence="1">
    <location>
        <begin position="88"/>
        <end position="118"/>
    </location>
</feature>
<keyword evidence="4" id="KW-0347">Helicase</keyword>
<dbReference type="GO" id="GO:0004386">
    <property type="term" value="F:helicase activity"/>
    <property type="evidence" value="ECO:0007669"/>
    <property type="project" value="UniProtKB-KW"/>
</dbReference>
<dbReference type="Gene3D" id="3.30.870.10">
    <property type="entry name" value="Endonuclease Chain A"/>
    <property type="match status" value="1"/>
</dbReference>
<gene>
    <name evidence="4" type="ORF">SAMN05518684_108176</name>
</gene>
<dbReference type="InterPro" id="IPR006935">
    <property type="entry name" value="Helicase/UvrB_N"/>
</dbReference>
<dbReference type="GO" id="GO:0003677">
    <property type="term" value="F:DNA binding"/>
    <property type="evidence" value="ECO:0007669"/>
    <property type="project" value="InterPro"/>
</dbReference>
<dbReference type="PANTHER" id="PTHR47396:SF1">
    <property type="entry name" value="ATP-DEPENDENT HELICASE IRC3-RELATED"/>
    <property type="match status" value="1"/>
</dbReference>
<dbReference type="InterPro" id="IPR050742">
    <property type="entry name" value="Helicase_Restrict-Modif_Enz"/>
</dbReference>
<dbReference type="PANTHER" id="PTHR47396">
    <property type="entry name" value="TYPE I RESTRICTION ENZYME ECOKI R PROTEIN"/>
    <property type="match status" value="1"/>
</dbReference>
<dbReference type="InterPro" id="IPR001650">
    <property type="entry name" value="Helicase_C-like"/>
</dbReference>
<dbReference type="Pfam" id="PF00271">
    <property type="entry name" value="Helicase_C"/>
    <property type="match status" value="1"/>
</dbReference>
<dbReference type="SMART" id="SM00487">
    <property type="entry name" value="DEXDc"/>
    <property type="match status" value="1"/>
</dbReference>
<dbReference type="STRING" id="1601833.SAMN05518684_108176"/>
<dbReference type="SMART" id="SM00490">
    <property type="entry name" value="HELICc"/>
    <property type="match status" value="1"/>
</dbReference>
<evidence type="ECO:0000259" key="1">
    <source>
        <dbReference type="PROSITE" id="PS50035"/>
    </source>
</evidence>
<evidence type="ECO:0000313" key="4">
    <source>
        <dbReference type="EMBL" id="SES12891.1"/>
    </source>
</evidence>
<feature type="domain" description="Helicase C-terminal" evidence="3">
    <location>
        <begin position="417"/>
        <end position="577"/>
    </location>
</feature>
<feature type="domain" description="Helicase ATP-binding" evidence="2">
    <location>
        <begin position="230"/>
        <end position="378"/>
    </location>
</feature>
<organism evidence="4 5">
    <name type="scientific">Salipaludibacillus aurantiacus</name>
    <dbReference type="NCBI Taxonomy" id="1601833"/>
    <lineage>
        <taxon>Bacteria</taxon>
        <taxon>Bacillati</taxon>
        <taxon>Bacillota</taxon>
        <taxon>Bacilli</taxon>
        <taxon>Bacillales</taxon>
        <taxon>Bacillaceae</taxon>
    </lineage>
</organism>
<dbReference type="GO" id="GO:0005524">
    <property type="term" value="F:ATP binding"/>
    <property type="evidence" value="ECO:0007669"/>
    <property type="project" value="InterPro"/>
</dbReference>
<evidence type="ECO:0000259" key="3">
    <source>
        <dbReference type="PROSITE" id="PS51194"/>
    </source>
</evidence>
<dbReference type="Pfam" id="PF04851">
    <property type="entry name" value="ResIII"/>
    <property type="match status" value="1"/>
</dbReference>
<dbReference type="OrthoDB" id="9802848at2"/>
<dbReference type="PROSITE" id="PS51194">
    <property type="entry name" value="HELICASE_CTER"/>
    <property type="match status" value="1"/>
</dbReference>
<proteinExistence type="predicted"/>
<dbReference type="InterPro" id="IPR014001">
    <property type="entry name" value="Helicase_ATP-bd"/>
</dbReference>
<dbReference type="AlphaFoldDB" id="A0A1H9UU77"/>
<keyword evidence="4" id="KW-0067">ATP-binding</keyword>
<dbReference type="Pfam" id="PF13091">
    <property type="entry name" value="PLDc_2"/>
    <property type="match status" value="1"/>
</dbReference>
<dbReference type="GO" id="GO:0006793">
    <property type="term" value="P:phosphorus metabolic process"/>
    <property type="evidence" value="ECO:0007669"/>
    <property type="project" value="UniProtKB-ARBA"/>
</dbReference>
<dbReference type="InterPro" id="IPR027417">
    <property type="entry name" value="P-loop_NTPase"/>
</dbReference>
<dbReference type="Gene3D" id="3.40.50.300">
    <property type="entry name" value="P-loop containing nucleotide triphosphate hydrolases"/>
    <property type="match status" value="2"/>
</dbReference>
<dbReference type="GO" id="GO:0005829">
    <property type="term" value="C:cytosol"/>
    <property type="evidence" value="ECO:0007669"/>
    <property type="project" value="TreeGrafter"/>
</dbReference>
<reference evidence="5" key="1">
    <citation type="submission" date="2016-10" db="EMBL/GenBank/DDBJ databases">
        <authorList>
            <person name="Varghese N."/>
            <person name="Submissions S."/>
        </authorList>
    </citation>
    <scope>NUCLEOTIDE SEQUENCE [LARGE SCALE GENOMIC DNA]</scope>
    <source>
        <strain evidence="5">S9</strain>
    </source>
</reference>
<evidence type="ECO:0000259" key="2">
    <source>
        <dbReference type="PROSITE" id="PS51192"/>
    </source>
</evidence>
<dbReference type="CDD" id="cd18799">
    <property type="entry name" value="SF2_C_EcoAI-like"/>
    <property type="match status" value="1"/>
</dbReference>